<evidence type="ECO:0000259" key="1">
    <source>
        <dbReference type="PROSITE" id="PS51746"/>
    </source>
</evidence>
<dbReference type="SMART" id="SM00332">
    <property type="entry name" value="PP2Cc"/>
    <property type="match status" value="1"/>
</dbReference>
<dbReference type="AlphaFoldDB" id="I3S3Y6"/>
<dbReference type="InterPro" id="IPR036457">
    <property type="entry name" value="PPM-type-like_dom_sf"/>
</dbReference>
<dbReference type="GO" id="GO:0004722">
    <property type="term" value="F:protein serine/threonine phosphatase activity"/>
    <property type="evidence" value="ECO:0007669"/>
    <property type="project" value="InterPro"/>
</dbReference>
<name>I3S3Y6_LOTJA</name>
<accession>I3S3Y6</accession>
<dbReference type="Gene3D" id="3.60.40.10">
    <property type="entry name" value="PPM-type phosphatase domain"/>
    <property type="match status" value="1"/>
</dbReference>
<dbReference type="Pfam" id="PF00481">
    <property type="entry name" value="PP2C"/>
    <property type="match status" value="1"/>
</dbReference>
<reference evidence="2" key="1">
    <citation type="submission" date="2012-05" db="EMBL/GenBank/DDBJ databases">
        <authorList>
            <person name="Krishnakumar V."/>
            <person name="Cheung F."/>
            <person name="Xiao Y."/>
            <person name="Chan A."/>
            <person name="Moskal W.A."/>
            <person name="Town C.D."/>
        </authorList>
    </citation>
    <scope>NUCLEOTIDE SEQUENCE</scope>
</reference>
<sequence length="225" mass="25014">MRRSICMGMFFQLDYHLDVKTAKRSMLDGFRKTDESLLQESAEGGWQDGATAVCLWVLEQKVFVANVGDAKAVLARSTIPDGSQGHSDGVHALKAIVLTREHKPIFPQERARIQKAGGFVSSNGRLQGRLEVSRALGDRQFKKVGVIATPDIQSFDLTDREHFIILGCDGLWGVFGPSDAVDFVQKLLNEGLPVTTVSRRLVREAIRERQCKDNCTAIVIVFKRN</sequence>
<dbReference type="InterPro" id="IPR015655">
    <property type="entry name" value="PP2C"/>
</dbReference>
<evidence type="ECO:0000313" key="2">
    <source>
        <dbReference type="EMBL" id="AFK34978.1"/>
    </source>
</evidence>
<proteinExistence type="evidence at transcript level"/>
<dbReference type="PANTHER" id="PTHR47992">
    <property type="entry name" value="PROTEIN PHOSPHATASE"/>
    <property type="match status" value="1"/>
</dbReference>
<dbReference type="SUPFAM" id="SSF81606">
    <property type="entry name" value="PP2C-like"/>
    <property type="match status" value="1"/>
</dbReference>
<feature type="domain" description="PPM-type phosphatase" evidence="1">
    <location>
        <begin position="1"/>
        <end position="222"/>
    </location>
</feature>
<dbReference type="EMBL" id="BT135183">
    <property type="protein sequence ID" value="AFK34978.1"/>
    <property type="molecule type" value="mRNA"/>
</dbReference>
<organism evidence="2">
    <name type="scientific">Lotus japonicus</name>
    <name type="common">Lotus corniculatus var. japonicus</name>
    <dbReference type="NCBI Taxonomy" id="34305"/>
    <lineage>
        <taxon>Eukaryota</taxon>
        <taxon>Viridiplantae</taxon>
        <taxon>Streptophyta</taxon>
        <taxon>Embryophyta</taxon>
        <taxon>Tracheophyta</taxon>
        <taxon>Spermatophyta</taxon>
        <taxon>Magnoliopsida</taxon>
        <taxon>eudicotyledons</taxon>
        <taxon>Gunneridae</taxon>
        <taxon>Pentapetalae</taxon>
        <taxon>rosids</taxon>
        <taxon>fabids</taxon>
        <taxon>Fabales</taxon>
        <taxon>Fabaceae</taxon>
        <taxon>Papilionoideae</taxon>
        <taxon>50 kb inversion clade</taxon>
        <taxon>NPAAA clade</taxon>
        <taxon>Hologalegina</taxon>
        <taxon>robinioid clade</taxon>
        <taxon>Loteae</taxon>
        <taxon>Lotus</taxon>
    </lineage>
</organism>
<dbReference type="InterPro" id="IPR001932">
    <property type="entry name" value="PPM-type_phosphatase-like_dom"/>
</dbReference>
<dbReference type="CDD" id="cd00143">
    <property type="entry name" value="PP2Cc"/>
    <property type="match status" value="1"/>
</dbReference>
<protein>
    <recommendedName>
        <fullName evidence="1">PPM-type phosphatase domain-containing protein</fullName>
    </recommendedName>
</protein>
<dbReference type="PROSITE" id="PS51746">
    <property type="entry name" value="PPM_2"/>
    <property type="match status" value="1"/>
</dbReference>